<feature type="transmembrane region" description="Helical" evidence="16">
    <location>
        <begin position="283"/>
        <end position="305"/>
    </location>
</feature>
<comment type="catalytic activity">
    <reaction evidence="15 16">
        <text>a ubiquinone + NADH + 5 H(+)(in) = a ubiquinol + NAD(+) + 4 H(+)(out)</text>
        <dbReference type="Rhea" id="RHEA:29091"/>
        <dbReference type="Rhea" id="RHEA-COMP:9565"/>
        <dbReference type="Rhea" id="RHEA-COMP:9566"/>
        <dbReference type="ChEBI" id="CHEBI:15378"/>
        <dbReference type="ChEBI" id="CHEBI:16389"/>
        <dbReference type="ChEBI" id="CHEBI:17976"/>
        <dbReference type="ChEBI" id="CHEBI:57540"/>
        <dbReference type="ChEBI" id="CHEBI:57945"/>
        <dbReference type="EC" id="7.1.1.2"/>
    </reaction>
</comment>
<feature type="transmembrane region" description="Helical" evidence="16">
    <location>
        <begin position="466"/>
        <end position="483"/>
    </location>
</feature>
<evidence type="ECO:0000256" key="15">
    <source>
        <dbReference type="ARBA" id="ARBA00049551"/>
    </source>
</evidence>
<accession>A0A7T1HEN5</accession>
<feature type="transmembrane region" description="Helical" evidence="16">
    <location>
        <begin position="312"/>
        <end position="332"/>
    </location>
</feature>
<evidence type="ECO:0000259" key="18">
    <source>
        <dbReference type="Pfam" id="PF00662"/>
    </source>
</evidence>
<dbReference type="AlphaFoldDB" id="A0A7T1HEN5"/>
<name>A0A7T1HEN5_9STRA</name>
<keyword evidence="12 16" id="KW-0830">Ubiquinone</keyword>
<feature type="domain" description="NADH dehydrogenase subunit 5 C-terminal" evidence="19">
    <location>
        <begin position="435"/>
        <end position="639"/>
    </location>
</feature>
<dbReference type="Pfam" id="PF00662">
    <property type="entry name" value="Proton_antipo_N"/>
    <property type="match status" value="1"/>
</dbReference>
<feature type="transmembrane region" description="Helical" evidence="16">
    <location>
        <begin position="210"/>
        <end position="233"/>
    </location>
</feature>
<dbReference type="InterPro" id="IPR001516">
    <property type="entry name" value="Proton_antipo_N"/>
</dbReference>
<dbReference type="GO" id="GO:0015990">
    <property type="term" value="P:electron transport coupled proton transport"/>
    <property type="evidence" value="ECO:0007669"/>
    <property type="project" value="TreeGrafter"/>
</dbReference>
<feature type="transmembrane region" description="Helical" evidence="16">
    <location>
        <begin position="645"/>
        <end position="663"/>
    </location>
</feature>
<keyword evidence="9" id="KW-0249">Electron transport</keyword>
<feature type="transmembrane region" description="Helical" evidence="16">
    <location>
        <begin position="84"/>
        <end position="102"/>
    </location>
</feature>
<proteinExistence type="inferred from homology"/>
<dbReference type="InterPro" id="IPR001750">
    <property type="entry name" value="ND/Mrp_TM"/>
</dbReference>
<dbReference type="Pfam" id="PF06455">
    <property type="entry name" value="NADH5_C"/>
    <property type="match status" value="1"/>
</dbReference>
<dbReference type="InterPro" id="IPR003945">
    <property type="entry name" value="NU5C-like"/>
</dbReference>
<evidence type="ECO:0000256" key="8">
    <source>
        <dbReference type="ARBA" id="ARBA00022967"/>
    </source>
</evidence>
<evidence type="ECO:0000256" key="1">
    <source>
        <dbReference type="ARBA" id="ARBA00004448"/>
    </source>
</evidence>
<evidence type="ECO:0000256" key="2">
    <source>
        <dbReference type="ARBA" id="ARBA00012944"/>
    </source>
</evidence>
<dbReference type="GO" id="GO:0008137">
    <property type="term" value="F:NADH dehydrogenase (ubiquinone) activity"/>
    <property type="evidence" value="ECO:0007669"/>
    <property type="project" value="UniProtKB-EC"/>
</dbReference>
<keyword evidence="13 16" id="KW-0496">Mitochondrion</keyword>
<feature type="transmembrane region" description="Helical" evidence="16">
    <location>
        <begin position="254"/>
        <end position="271"/>
    </location>
</feature>
<feature type="transmembrane region" description="Helical" evidence="16">
    <location>
        <begin position="137"/>
        <end position="156"/>
    </location>
</feature>
<dbReference type="InterPro" id="IPR010934">
    <property type="entry name" value="NADH_DH_su5_C"/>
</dbReference>
<dbReference type="NCBIfam" id="NF005141">
    <property type="entry name" value="PRK06590.1"/>
    <property type="match status" value="1"/>
</dbReference>
<protein>
    <recommendedName>
        <fullName evidence="3 16">NADH-ubiquinone oxidoreductase chain 5</fullName>
        <ecNumber evidence="2 16">7.1.1.2</ecNumber>
    </recommendedName>
</protein>
<feature type="domain" description="NADH-Ubiquinone oxidoreductase (complex I) chain 5 N-terminal" evidence="18">
    <location>
        <begin position="65"/>
        <end position="115"/>
    </location>
</feature>
<feature type="transmembrane region" description="Helical" evidence="16">
    <location>
        <begin position="381"/>
        <end position="401"/>
    </location>
</feature>
<keyword evidence="10 16" id="KW-1133">Transmembrane helix</keyword>
<keyword evidence="4 16" id="KW-0813">Transport</keyword>
<evidence type="ECO:0000256" key="12">
    <source>
        <dbReference type="ARBA" id="ARBA00023075"/>
    </source>
</evidence>
<dbReference type="PANTHER" id="PTHR42829">
    <property type="entry name" value="NADH-UBIQUINONE OXIDOREDUCTASE CHAIN 5"/>
    <property type="match status" value="1"/>
</dbReference>
<evidence type="ECO:0000256" key="11">
    <source>
        <dbReference type="ARBA" id="ARBA00023027"/>
    </source>
</evidence>
<evidence type="ECO:0000256" key="9">
    <source>
        <dbReference type="ARBA" id="ARBA00022982"/>
    </source>
</evidence>
<evidence type="ECO:0000256" key="10">
    <source>
        <dbReference type="ARBA" id="ARBA00022989"/>
    </source>
</evidence>
<keyword evidence="11 16" id="KW-0520">NAD</keyword>
<comment type="similarity">
    <text evidence="16">Belongs to the complex I subunit 5 family.</text>
</comment>
<comment type="subcellular location">
    <subcellularLocation>
        <location evidence="1">Mitochondrion inner membrane</location>
        <topology evidence="1">Multi-pass membrane protein</topology>
    </subcellularLocation>
</comment>
<dbReference type="EMBL" id="MN883608">
    <property type="protein sequence ID" value="QPN54081.1"/>
    <property type="molecule type" value="Genomic_DNA"/>
</dbReference>
<organism evidence="20">
    <name type="scientific">Phytophthora fallax</name>
    <dbReference type="NCBI Taxonomy" id="360399"/>
    <lineage>
        <taxon>Eukaryota</taxon>
        <taxon>Sar</taxon>
        <taxon>Stramenopiles</taxon>
        <taxon>Oomycota</taxon>
        <taxon>Peronosporomycetes</taxon>
        <taxon>Peronosporales</taxon>
        <taxon>Peronosporaceae</taxon>
        <taxon>Phytophthora</taxon>
    </lineage>
</organism>
<feature type="transmembrane region" description="Helical" evidence="16">
    <location>
        <begin position="27"/>
        <end position="49"/>
    </location>
</feature>
<evidence type="ECO:0000256" key="13">
    <source>
        <dbReference type="ARBA" id="ARBA00023128"/>
    </source>
</evidence>
<dbReference type="GO" id="GO:0042773">
    <property type="term" value="P:ATP synthesis coupled electron transport"/>
    <property type="evidence" value="ECO:0007669"/>
    <property type="project" value="InterPro"/>
</dbReference>
<comment type="function">
    <text evidence="16">Core subunit of the mitochondrial membrane respiratory chain NADH dehydrogenase (Complex I) which catalyzes electron transfer from NADH through the respiratory chain, using ubiquinone as an electron acceptor. Essential for the catalytic activity and assembly of complex I.</text>
</comment>
<dbReference type="GO" id="GO:0003954">
    <property type="term" value="F:NADH dehydrogenase activity"/>
    <property type="evidence" value="ECO:0007669"/>
    <property type="project" value="TreeGrafter"/>
</dbReference>
<feature type="transmembrane region" description="Helical" evidence="16">
    <location>
        <begin position="517"/>
        <end position="538"/>
    </location>
</feature>
<evidence type="ECO:0000256" key="6">
    <source>
        <dbReference type="ARBA" id="ARBA00022692"/>
    </source>
</evidence>
<gene>
    <name evidence="20" type="primary">nad5</name>
</gene>
<evidence type="ECO:0000256" key="4">
    <source>
        <dbReference type="ARBA" id="ARBA00022448"/>
    </source>
</evidence>
<feature type="transmembrane region" description="Helical" evidence="16">
    <location>
        <begin position="168"/>
        <end position="190"/>
    </location>
</feature>
<feature type="transmembrane region" description="Helical" evidence="16">
    <location>
        <begin position="114"/>
        <end position="131"/>
    </location>
</feature>
<evidence type="ECO:0000256" key="16">
    <source>
        <dbReference type="RuleBase" id="RU003404"/>
    </source>
</evidence>
<dbReference type="EC" id="7.1.1.2" evidence="2 16"/>
<keyword evidence="6 16" id="KW-0812">Transmembrane</keyword>
<evidence type="ECO:0000259" key="19">
    <source>
        <dbReference type="Pfam" id="PF06455"/>
    </source>
</evidence>
<dbReference type="PRINTS" id="PR01434">
    <property type="entry name" value="NADHDHGNASE5"/>
</dbReference>
<evidence type="ECO:0000256" key="14">
    <source>
        <dbReference type="ARBA" id="ARBA00023136"/>
    </source>
</evidence>
<dbReference type="GO" id="GO:0005743">
    <property type="term" value="C:mitochondrial inner membrane"/>
    <property type="evidence" value="ECO:0007669"/>
    <property type="project" value="UniProtKB-SubCell"/>
</dbReference>
<evidence type="ECO:0000256" key="5">
    <source>
        <dbReference type="ARBA" id="ARBA00022660"/>
    </source>
</evidence>
<dbReference type="GeneID" id="65318264"/>
<evidence type="ECO:0000259" key="17">
    <source>
        <dbReference type="Pfam" id="PF00361"/>
    </source>
</evidence>
<dbReference type="PANTHER" id="PTHR42829:SF2">
    <property type="entry name" value="NADH-UBIQUINONE OXIDOREDUCTASE CHAIN 5"/>
    <property type="match status" value="1"/>
</dbReference>
<dbReference type="Gene3D" id="1.20.5.2700">
    <property type="match status" value="1"/>
</dbReference>
<keyword evidence="7" id="KW-0999">Mitochondrion inner membrane</keyword>
<evidence type="ECO:0000313" key="20">
    <source>
        <dbReference type="EMBL" id="QPN54081.1"/>
    </source>
</evidence>
<feature type="domain" description="NADH:quinone oxidoreductase/Mrp antiporter transmembrane" evidence="17">
    <location>
        <begin position="132"/>
        <end position="419"/>
    </location>
</feature>
<feature type="transmembrane region" description="Helical" evidence="16">
    <location>
        <begin position="421"/>
        <end position="445"/>
    </location>
</feature>
<keyword evidence="14 16" id="KW-0472">Membrane</keyword>
<keyword evidence="8" id="KW-1278">Translocase</keyword>
<dbReference type="RefSeq" id="YP_010118031.1">
    <property type="nucleotide sequence ID" value="NC_056124.1"/>
</dbReference>
<evidence type="ECO:0000256" key="7">
    <source>
        <dbReference type="ARBA" id="ARBA00022792"/>
    </source>
</evidence>
<geneLocation type="mitochondrion" evidence="20"/>
<keyword evidence="5" id="KW-0679">Respiratory chain</keyword>
<sequence>MLLLTLIFLPFLGSVAAGLFGFYIGRRGSVFITTLTTFLSCIFSLIILYNSITNEYEYIIYLSTWINSGLFNCNWCFLFDSLTMLMLIVVTSVSTLVHLYSSQYMATDPHLSRFMSYLSLFTFFMLILVTGDNFIQMFVGWEGVGFCSYLLINFWFTRLQANKAAIKAMLVNRVSDLILLLGILTIFYNIRTIEYFSTFAAISIVKDFKFIFFNYILSIIDVACILIFIGAMGKSAQIFLHLWLPDAMEGPTPVSALLHAATMVTAGVYLTTRCSPMYEYSIFSLKVITVIGASTAFFASTVGLVQNDFKKIVAYSTCSQLGYMFFACGLSNYPLAIFHLSNHAYFKALLFLCSGAVIHAMGDEQDIRKMGGLRRILPFTYIMFLIGSLSLMGFPFLTGFYSKDLILEVALASFSETGHFAYWLGTIGAFFTAFYSTRLLFFAFLSETNAYKNIIKNAHDVPLEMGIPLGLLAFGSIFIGYISKDMFVGLGSDFWNNSIYINPLNNQMLDAEFLPTFFKLLPVILSFCGLFSAFYLYFFKFKFLYNLKISKYGLFFYNFLNRKWYFDKIYYEFINQYILKIGYDVTYKMIDKGLIEMCGPYGLTTIFSFLSQKIILIQTGYIYHYSLLMLISTIFLINIMFFSIIYYFNVITILLFFFIFLLIK</sequence>
<feature type="transmembrane region" description="Helical" evidence="16">
    <location>
        <begin position="621"/>
        <end position="639"/>
    </location>
</feature>
<dbReference type="PRINTS" id="PR01435">
    <property type="entry name" value="NPOXDRDTASE5"/>
</dbReference>
<reference evidence="20" key="1">
    <citation type="journal article" date="2020" name="PLoS ONE">
        <title>A LAMP at the end of the tunnel: A rapid, field deployable assay for the kauri dieback pathogen, Phytophthora agathidicida.</title>
        <authorList>
            <person name="Winkworth R.C."/>
            <person name="Nelson B.C.W."/>
            <person name="Bellgard S.E."/>
            <person name="Probst C.M."/>
            <person name="McLenachan P.A."/>
            <person name="Lockhart P.J."/>
        </authorList>
    </citation>
    <scope>NUCLEOTIDE SEQUENCE</scope>
</reference>
<dbReference type="InterPro" id="IPR018393">
    <property type="entry name" value="NADHpl_OxRdtase_5_subgr"/>
</dbReference>
<dbReference type="NCBIfam" id="TIGR01974">
    <property type="entry name" value="NDH_I_L"/>
    <property type="match status" value="1"/>
</dbReference>
<dbReference type="Pfam" id="PF00361">
    <property type="entry name" value="Proton_antipo_M"/>
    <property type="match status" value="1"/>
</dbReference>
<evidence type="ECO:0000256" key="3">
    <source>
        <dbReference type="ARBA" id="ARBA00021096"/>
    </source>
</evidence>